<dbReference type="RefSeq" id="XP_025735457.1">
    <property type="nucleotide sequence ID" value="XM_025879672.1"/>
</dbReference>
<gene>
    <name evidence="3" type="primary">LOC112830023</name>
</gene>
<feature type="region of interest" description="Disordered" evidence="1">
    <location>
        <begin position="137"/>
        <end position="180"/>
    </location>
</feature>
<feature type="compositionally biased region" description="Basic and acidic residues" evidence="1">
    <location>
        <begin position="154"/>
        <end position="174"/>
    </location>
</feature>
<dbReference type="Proteomes" id="UP000286641">
    <property type="component" value="Unplaced"/>
</dbReference>
<name>A0A3Q7PZJ4_CALUR</name>
<dbReference type="AlphaFoldDB" id="A0A3Q7PZJ4"/>
<organism evidence="2 3">
    <name type="scientific">Callorhinus ursinus</name>
    <name type="common">Northern fur seal</name>
    <dbReference type="NCBI Taxonomy" id="34884"/>
    <lineage>
        <taxon>Eukaryota</taxon>
        <taxon>Metazoa</taxon>
        <taxon>Chordata</taxon>
        <taxon>Craniata</taxon>
        <taxon>Vertebrata</taxon>
        <taxon>Euteleostomi</taxon>
        <taxon>Mammalia</taxon>
        <taxon>Eutheria</taxon>
        <taxon>Laurasiatheria</taxon>
        <taxon>Carnivora</taxon>
        <taxon>Caniformia</taxon>
        <taxon>Pinnipedia</taxon>
        <taxon>Otariidae</taxon>
        <taxon>Callorhinus</taxon>
    </lineage>
</organism>
<reference evidence="3" key="2">
    <citation type="submission" date="2025-08" db="UniProtKB">
        <authorList>
            <consortium name="RefSeq"/>
        </authorList>
    </citation>
    <scope>IDENTIFICATION</scope>
    <source>
        <tissue evidence="3">Blood</tissue>
    </source>
</reference>
<proteinExistence type="predicted"/>
<evidence type="ECO:0000256" key="1">
    <source>
        <dbReference type="SAM" id="MobiDB-lite"/>
    </source>
</evidence>
<sequence length="335" mass="36720">MCPPAPVSIDPQLLTATTLSAEFALAKWELFLAPLGALQEPSSENRLETRPAGSDDWAELTSAGALWSGQRNYLQLEKREASDQLHLPLGSHQGRGLDKPVRSGDLAALGKQNREEVNYHNICACDLINPQIPKPVGKGAASSLSSPLTHAVGKKPEEAHPASKFEKKRMEGPDQRGPTKKVRKTFAWKHHGSLSSVPSLPTVSLRNRRLDPHTRFFVKYSQNLTDCECRGCQGGGNDPGCHSLLSRLPARLTSRYPRRNVPARPVQNYTVDSHHQKQNILNAFFNGKNMCLVFKSLPVSLSPTLRFSSTAHPQIPPFLPVSSGSGKIILNPLSI</sequence>
<accession>A0A3Q7PZJ4</accession>
<reference key="1">
    <citation type="submission" date="2019-01" db="UniProtKB">
        <authorList>
            <consortium name="RefSeq"/>
        </authorList>
    </citation>
    <scope>IDENTIFICATION</scope>
</reference>
<evidence type="ECO:0000313" key="3">
    <source>
        <dbReference type="RefSeq" id="XP_025735457.1"/>
    </source>
</evidence>
<keyword evidence="2" id="KW-1185">Reference proteome</keyword>
<protein>
    <submittedName>
        <fullName evidence="3">Uncharacterized protein LOC112830023</fullName>
    </submittedName>
</protein>
<evidence type="ECO:0000313" key="2">
    <source>
        <dbReference type="Proteomes" id="UP000286641"/>
    </source>
</evidence>
<dbReference type="InParanoid" id="A0A3Q7PZJ4"/>